<evidence type="ECO:0000313" key="1">
    <source>
        <dbReference type="EMBL" id="CAG8653219.1"/>
    </source>
</evidence>
<organism evidence="1 2">
    <name type="scientific">Funneliformis mosseae</name>
    <name type="common">Endomycorrhizal fungus</name>
    <name type="synonym">Glomus mosseae</name>
    <dbReference type="NCBI Taxonomy" id="27381"/>
    <lineage>
        <taxon>Eukaryota</taxon>
        <taxon>Fungi</taxon>
        <taxon>Fungi incertae sedis</taxon>
        <taxon>Mucoromycota</taxon>
        <taxon>Glomeromycotina</taxon>
        <taxon>Glomeromycetes</taxon>
        <taxon>Glomerales</taxon>
        <taxon>Glomeraceae</taxon>
        <taxon>Funneliformis</taxon>
    </lineage>
</organism>
<gene>
    <name evidence="1" type="ORF">FMOSSE_LOCUS11577</name>
</gene>
<proteinExistence type="predicted"/>
<evidence type="ECO:0000313" key="2">
    <source>
        <dbReference type="Proteomes" id="UP000789375"/>
    </source>
</evidence>
<accession>A0A9N9H7M8</accession>
<keyword evidence="2" id="KW-1185">Reference proteome</keyword>
<dbReference type="EMBL" id="CAJVPP010004643">
    <property type="protein sequence ID" value="CAG8653219.1"/>
    <property type="molecule type" value="Genomic_DNA"/>
</dbReference>
<dbReference type="Proteomes" id="UP000789375">
    <property type="component" value="Unassembled WGS sequence"/>
</dbReference>
<feature type="non-terminal residue" evidence="1">
    <location>
        <position position="98"/>
    </location>
</feature>
<protein>
    <submittedName>
        <fullName evidence="1">14152_t:CDS:1</fullName>
    </submittedName>
</protein>
<dbReference type="AlphaFoldDB" id="A0A9N9H7M8"/>
<reference evidence="1" key="1">
    <citation type="submission" date="2021-06" db="EMBL/GenBank/DDBJ databases">
        <authorList>
            <person name="Kallberg Y."/>
            <person name="Tangrot J."/>
            <person name="Rosling A."/>
        </authorList>
    </citation>
    <scope>NUCLEOTIDE SEQUENCE</scope>
    <source>
        <strain evidence="1">87-6 pot B 2015</strain>
    </source>
</reference>
<sequence length="98" mass="11203">ILDNKIPPKPKNKGEYLLCHIVWLKGSPQEIEVHLAFKCQKAKPSVRDIFLQLLAAKTINLDASEFLKDLDEFIGDLDIDLKEKSDNSKIVQKEIDED</sequence>
<name>A0A9N9H7M8_FUNMO</name>
<comment type="caution">
    <text evidence="1">The sequence shown here is derived from an EMBL/GenBank/DDBJ whole genome shotgun (WGS) entry which is preliminary data.</text>
</comment>